<accession>A0A0S2W8H9</accession>
<keyword evidence="1" id="KW-0418">Kinase</keyword>
<dbReference type="GO" id="GO:0008673">
    <property type="term" value="F:2-dehydro-3-deoxygluconokinase activity"/>
    <property type="evidence" value="ECO:0007669"/>
    <property type="project" value="UniProtKB-EC"/>
</dbReference>
<gene>
    <name evidence="1" type="ORF">IB211_03293</name>
</gene>
<dbReference type="AlphaFoldDB" id="A0A0S2W8H9"/>
<evidence type="ECO:0000313" key="1">
    <source>
        <dbReference type="EMBL" id="ALP95681.1"/>
    </source>
</evidence>
<dbReference type="Proteomes" id="UP000064844">
    <property type="component" value="Chromosome"/>
</dbReference>
<dbReference type="KEGG" id="ibu:IB211_03293"/>
<organism evidence="1 2">
    <name type="scientific">Intestinimonas butyriciproducens</name>
    <dbReference type="NCBI Taxonomy" id="1297617"/>
    <lineage>
        <taxon>Bacteria</taxon>
        <taxon>Bacillati</taxon>
        <taxon>Bacillota</taxon>
        <taxon>Clostridia</taxon>
        <taxon>Eubacteriales</taxon>
        <taxon>Intestinimonas</taxon>
    </lineage>
</organism>
<evidence type="ECO:0000313" key="2">
    <source>
        <dbReference type="Proteomes" id="UP000064844"/>
    </source>
</evidence>
<dbReference type="EMBL" id="CP011307">
    <property type="protein sequence ID" value="ALP95681.1"/>
    <property type="molecule type" value="Genomic_DNA"/>
</dbReference>
<dbReference type="InterPro" id="IPR029056">
    <property type="entry name" value="Ribokinase-like"/>
</dbReference>
<reference evidence="2" key="2">
    <citation type="submission" date="2015-04" db="EMBL/GenBank/DDBJ databases">
        <title>A butyrogenic pathway from the amino acid lysine in a human gut commensal.</title>
        <authorList>
            <person name="de Vos W.M."/>
            <person name="Bui N.T.P."/>
            <person name="Plugge C.M."/>
            <person name="Ritari J."/>
        </authorList>
    </citation>
    <scope>NUCLEOTIDE SEQUENCE [LARGE SCALE GENOMIC DNA]</scope>
    <source>
        <strain evidence="2">AF211</strain>
    </source>
</reference>
<reference evidence="1 2" key="1">
    <citation type="journal article" date="2015" name="Nat. Commun.">
        <title>Production of butyrate from lysine and the Amadori product fructoselysine by a human gut commensal.</title>
        <authorList>
            <person name="Bui T.P."/>
            <person name="Ritari J."/>
            <person name="Boeren S."/>
            <person name="de Waard P."/>
            <person name="Plugge C.M."/>
            <person name="de Vos W.M."/>
        </authorList>
    </citation>
    <scope>NUCLEOTIDE SEQUENCE [LARGE SCALE GENOMIC DNA]</scope>
    <source>
        <strain evidence="1 2">AF211</strain>
    </source>
</reference>
<name>A0A0S2W8H9_9FIRM</name>
<dbReference type="STRING" id="1297617.IB211_03293"/>
<sequence length="117" mass="13373">MLGIKADNTDENYSKIDPMCYKKADEKVMEKYPNVQVAGNSLREVTSACLNNWQCVMMTRNGCFVSRKHMNLEIYSFASGLIWCLMEGKPELECIDFAAAYSAMCHTIRNDWNLVIT</sequence>
<dbReference type="Gene3D" id="3.40.1190.20">
    <property type="match status" value="1"/>
</dbReference>
<dbReference type="EC" id="2.7.1.45" evidence="1"/>
<protein>
    <submittedName>
        <fullName evidence="1">2-dehydro-3-deoxygluconate kinase</fullName>
        <ecNumber evidence="1">2.7.1.45</ecNumber>
    </submittedName>
</protein>
<dbReference type="SUPFAM" id="SSF53613">
    <property type="entry name" value="Ribokinase-like"/>
    <property type="match status" value="1"/>
</dbReference>
<dbReference type="eggNOG" id="COG0524">
    <property type="taxonomic scope" value="Bacteria"/>
</dbReference>
<keyword evidence="2" id="KW-1185">Reference proteome</keyword>
<proteinExistence type="predicted"/>
<keyword evidence="1" id="KW-0808">Transferase</keyword>
<dbReference type="RefSeq" id="WP_033118250.1">
    <property type="nucleotide sequence ID" value="NZ_CALICV010000114.1"/>
</dbReference>